<accession>A0AC58UB44</accession>
<dbReference type="Proteomes" id="UP000790787">
    <property type="component" value="Chromosome 3"/>
</dbReference>
<protein>
    <submittedName>
        <fullName evidence="2">Uncharacterized protein LOC142179612</fullName>
    </submittedName>
</protein>
<evidence type="ECO:0000313" key="2">
    <source>
        <dbReference type="RefSeq" id="XP_075106712.1"/>
    </source>
</evidence>
<reference evidence="2" key="2">
    <citation type="submission" date="2025-08" db="UniProtKB">
        <authorList>
            <consortium name="RefSeq"/>
        </authorList>
    </citation>
    <scope>IDENTIFICATION</scope>
    <source>
        <tissue evidence="2">Leaf</tissue>
    </source>
</reference>
<proteinExistence type="predicted"/>
<gene>
    <name evidence="2" type="primary">LOC142179612</name>
</gene>
<evidence type="ECO:0000313" key="1">
    <source>
        <dbReference type="Proteomes" id="UP000790787"/>
    </source>
</evidence>
<name>A0AC58UB44_TOBAC</name>
<dbReference type="RefSeq" id="XP_075106712.1">
    <property type="nucleotide sequence ID" value="XM_075250611.1"/>
</dbReference>
<sequence length="129" mass="14929">MGDFNAIMGIEDRVNGTVVQENEIKDFRSLMEECRLNELGTVGRSYTWTNSHVYSRIDRALVNAHWMINMPPMQVHVMDPQFSDHSPLCIELEAETEHKGKPFKFFNCLAEHPSFESIIREGWNKETGI</sequence>
<reference evidence="1" key="1">
    <citation type="journal article" date="2014" name="Nat. Commun.">
        <title>The tobacco genome sequence and its comparison with those of tomato and potato.</title>
        <authorList>
            <person name="Sierro N."/>
            <person name="Battey J.N."/>
            <person name="Ouadi S."/>
            <person name="Bakaher N."/>
            <person name="Bovet L."/>
            <person name="Willig A."/>
            <person name="Goepfert S."/>
            <person name="Peitsch M.C."/>
            <person name="Ivanov N.V."/>
        </authorList>
    </citation>
    <scope>NUCLEOTIDE SEQUENCE [LARGE SCALE GENOMIC DNA]</scope>
</reference>
<organism evidence="1 2">
    <name type="scientific">Nicotiana tabacum</name>
    <name type="common">Common tobacco</name>
    <dbReference type="NCBI Taxonomy" id="4097"/>
    <lineage>
        <taxon>Eukaryota</taxon>
        <taxon>Viridiplantae</taxon>
        <taxon>Streptophyta</taxon>
        <taxon>Embryophyta</taxon>
        <taxon>Tracheophyta</taxon>
        <taxon>Spermatophyta</taxon>
        <taxon>Magnoliopsida</taxon>
        <taxon>eudicotyledons</taxon>
        <taxon>Gunneridae</taxon>
        <taxon>Pentapetalae</taxon>
        <taxon>asterids</taxon>
        <taxon>lamiids</taxon>
        <taxon>Solanales</taxon>
        <taxon>Solanaceae</taxon>
        <taxon>Nicotianoideae</taxon>
        <taxon>Nicotianeae</taxon>
        <taxon>Nicotiana</taxon>
    </lineage>
</organism>
<keyword evidence="1" id="KW-1185">Reference proteome</keyword>